<feature type="domain" description="LTD" evidence="1">
    <location>
        <begin position="1"/>
        <end position="138"/>
    </location>
</feature>
<dbReference type="Gene3D" id="2.60.40.10">
    <property type="entry name" value="Immunoglobulins"/>
    <property type="match status" value="1"/>
</dbReference>
<dbReference type="InterPro" id="IPR026444">
    <property type="entry name" value="Secre_tail"/>
</dbReference>
<dbReference type="Pfam" id="PF00932">
    <property type="entry name" value="LTD"/>
    <property type="match status" value="1"/>
</dbReference>
<dbReference type="InterPro" id="IPR013783">
    <property type="entry name" value="Ig-like_fold"/>
</dbReference>
<dbReference type="Pfam" id="PF18962">
    <property type="entry name" value="Por_Secre_tail"/>
    <property type="match status" value="1"/>
</dbReference>
<name>A0ABS0IIW7_9BACT</name>
<gene>
    <name evidence="2" type="ORF">I2I05_10075</name>
</gene>
<reference evidence="2 3" key="1">
    <citation type="submission" date="2020-11" db="EMBL/GenBank/DDBJ databases">
        <authorList>
            <person name="Kim M.K."/>
        </authorList>
    </citation>
    <scope>NUCLEOTIDE SEQUENCE [LARGE SCALE GENOMIC DNA]</scope>
    <source>
        <strain evidence="2 3">BT683</strain>
    </source>
</reference>
<protein>
    <submittedName>
        <fullName evidence="2">Lamin tail domain-containing protein</fullName>
    </submittedName>
</protein>
<accession>A0ABS0IIW7</accession>
<evidence type="ECO:0000259" key="1">
    <source>
        <dbReference type="PROSITE" id="PS51841"/>
    </source>
</evidence>
<proteinExistence type="predicted"/>
<evidence type="ECO:0000313" key="2">
    <source>
        <dbReference type="EMBL" id="MBF9237740.1"/>
    </source>
</evidence>
<sequence>MMGMPMFGHAQVVISEVYTTGGESGAALRHDFVELYNSSDAAISLTNYSVQFNPVNGGGNYNVAALGNVSIPAHGYFLVRFASAGANGAVLPVAPDATSTIDLESAGGRIALVNSIAQLSNSAEANDPGIVDFVGYGGVAKYEGAGVAPLPTLTSSIERKAGPMSTSASMAVGGAEQFQGNGYDSNNNNFDFVLRPVPQPQNSASAAEITTQATVFYSKATGALNILTNFSSTPDGTGPPPTSFSKNLQVFNITGSNRTIAGNLTVSGTNAKVVLGTNASFTVPASANFTGTMDLSSGSTLVQLNAAPAVTFGTVDASSTVEFAQATAYTVPILGGPGYGNLTLRNATKLLSASTTVVRGALLVGTTGGGTTTVGGAAASASILNLAGNFTLAGTVNFTTAADEHISLVATNTTIPQVLNGGGNTIKLFKVTLPASQAGLSLATGTSNLELGTSAGGGYELATGRRLTVNNNTLSFSQGSDATISGSGTGTLTLSPTSNLVFNKIGTATLGTLRLTAGAAELNNFTLNTAGPMTLGTSMTVQGTLALTSGQLLVGNTTLTLNGPITTTNGVLQGNAAGNAKLTIGGSGAISSLKLGASVAGRTFGTFTLNRSGTTLLTSSLIIENALFLNAGILSLNGNALTLNGSVTSTAGLLSGSTTSNLIVNPGIGGPVGSLAFAAPSTGRVLRDLQLNRPNGTLEIASGTLDVRTLTMTSGVLKIGDGVTLNLTGSLITDPTQARFAGTLVGGLPTANLAILGNSNIGPLGVISFVPGQASLNSFTINRAGPVIQTAELENTLVVKFLTLTRGIVFVRGTARVEVLPSGTVTGGGANSYINALTLPVVTNTGTLSVSKSFPLGHSGQYRPLILTVTDAAAATTSYTARQFEAPSPVRQLPATLARVSPLRYYNVVQESANTSQLVSASIRLTYDPATDLVSTGTNSLLRIAKTDPANGSKWLDIGGTGTGSFITSTVPFGPVLGDFTLGTDINTPPNINPLPVELVRFAAARQASSVLLSWATASEKNSASFEVQRSFDGQSFASVASVAAHGTTSQAHTYSALDIEAPASLLYYRLRQVDIDGTVAYSPVVTVAASRGAAGLGELTVYPNPATDQLMASLPAAAGRTYRVVNALGQVLAQGSADAANPSVDVRRLAAGTYFLEMHTAAGRQVRRFVKHD</sequence>
<dbReference type="EMBL" id="JADQDQ010000004">
    <property type="protein sequence ID" value="MBF9237740.1"/>
    <property type="molecule type" value="Genomic_DNA"/>
</dbReference>
<dbReference type="NCBIfam" id="TIGR04183">
    <property type="entry name" value="Por_Secre_tail"/>
    <property type="match status" value="1"/>
</dbReference>
<comment type="caution">
    <text evidence="2">The sequence shown here is derived from an EMBL/GenBank/DDBJ whole genome shotgun (WGS) entry which is preliminary data.</text>
</comment>
<dbReference type="PROSITE" id="PS51841">
    <property type="entry name" value="LTD"/>
    <property type="match status" value="1"/>
</dbReference>
<dbReference type="InterPro" id="IPR001322">
    <property type="entry name" value="Lamin_tail_dom"/>
</dbReference>
<evidence type="ECO:0000313" key="3">
    <source>
        <dbReference type="Proteomes" id="UP000597617"/>
    </source>
</evidence>
<keyword evidence="3" id="KW-1185">Reference proteome</keyword>
<organism evidence="2 3">
    <name type="scientific">Hymenobacter jeongseonensis</name>
    <dbReference type="NCBI Taxonomy" id="2791027"/>
    <lineage>
        <taxon>Bacteria</taxon>
        <taxon>Pseudomonadati</taxon>
        <taxon>Bacteroidota</taxon>
        <taxon>Cytophagia</taxon>
        <taxon>Cytophagales</taxon>
        <taxon>Hymenobacteraceae</taxon>
        <taxon>Hymenobacter</taxon>
    </lineage>
</organism>
<dbReference type="Proteomes" id="UP000597617">
    <property type="component" value="Unassembled WGS sequence"/>
</dbReference>